<dbReference type="InterPro" id="IPR000917">
    <property type="entry name" value="Sulfatase_N"/>
</dbReference>
<proteinExistence type="predicted"/>
<dbReference type="SUPFAM" id="SSF53649">
    <property type="entry name" value="Alkaline phosphatase-like"/>
    <property type="match status" value="1"/>
</dbReference>
<feature type="transmembrane region" description="Helical" evidence="1">
    <location>
        <begin position="51"/>
        <end position="70"/>
    </location>
</feature>
<comment type="caution">
    <text evidence="3">The sequence shown here is derived from an EMBL/GenBank/DDBJ whole genome shotgun (WGS) entry which is preliminary data.</text>
</comment>
<feature type="transmembrane region" description="Helical" evidence="1">
    <location>
        <begin position="117"/>
        <end position="143"/>
    </location>
</feature>
<feature type="domain" description="Sulfatase N-terminal" evidence="2">
    <location>
        <begin position="257"/>
        <end position="549"/>
    </location>
</feature>
<feature type="transmembrane region" description="Helical" evidence="1">
    <location>
        <begin position="12"/>
        <end position="31"/>
    </location>
</feature>
<keyword evidence="4" id="KW-1185">Reference proteome</keyword>
<evidence type="ECO:0000259" key="2">
    <source>
        <dbReference type="Pfam" id="PF00884"/>
    </source>
</evidence>
<keyword evidence="1" id="KW-1133">Transmembrane helix</keyword>
<keyword evidence="1" id="KW-0812">Transmembrane</keyword>
<dbReference type="RefSeq" id="WP_024623711.1">
    <property type="nucleotide sequence ID" value="NZ_AYGX02000100.1"/>
</dbReference>
<gene>
    <name evidence="3" type="ORF">DY78_GL000520</name>
</gene>
<accession>A0A0R2NMI8</accession>
<dbReference type="CDD" id="cd16015">
    <property type="entry name" value="LTA_synthase"/>
    <property type="match status" value="1"/>
</dbReference>
<dbReference type="Pfam" id="PF00884">
    <property type="entry name" value="Sulfatase"/>
    <property type="match status" value="1"/>
</dbReference>
<dbReference type="AlphaFoldDB" id="A0A0R2NMI8"/>
<feature type="transmembrane region" description="Helical" evidence="1">
    <location>
        <begin position="155"/>
        <end position="173"/>
    </location>
</feature>
<evidence type="ECO:0000313" key="4">
    <source>
        <dbReference type="Proteomes" id="UP000050920"/>
    </source>
</evidence>
<feature type="transmembrane region" description="Helical" evidence="1">
    <location>
        <begin position="79"/>
        <end position="97"/>
    </location>
</feature>
<dbReference type="Proteomes" id="UP000050920">
    <property type="component" value="Unassembled WGS sequence"/>
</dbReference>
<dbReference type="Gene3D" id="3.40.720.10">
    <property type="entry name" value="Alkaline Phosphatase, subunit A"/>
    <property type="match status" value="1"/>
</dbReference>
<organism evidence="3 4">
    <name type="scientific">Lactiplantibacillus fabifermentans DSM 21115</name>
    <dbReference type="NCBI Taxonomy" id="1413187"/>
    <lineage>
        <taxon>Bacteria</taxon>
        <taxon>Bacillati</taxon>
        <taxon>Bacillota</taxon>
        <taxon>Bacilli</taxon>
        <taxon>Lactobacillales</taxon>
        <taxon>Lactobacillaceae</taxon>
        <taxon>Lactiplantibacillus</taxon>
    </lineage>
</organism>
<dbReference type="EMBL" id="AYGX02000100">
    <property type="protein sequence ID" value="KRO26950.1"/>
    <property type="molecule type" value="Genomic_DNA"/>
</dbReference>
<evidence type="ECO:0000256" key="1">
    <source>
        <dbReference type="SAM" id="Phobius"/>
    </source>
</evidence>
<keyword evidence="1" id="KW-0472">Membrane</keyword>
<sequence>MSHQENFKKWSPWLIMIGFVIESMVLLIVIQALQSGNIKSALYWVVLHKKIYLFSTIILSIIAWGLTSLINRLWISNSLFIDLMIIFGFVNSQKMTFRQEPLLPSDLTMVTNANELSSMISLSSIIITVIVCLLVIVINFWGLRRLQLRKKTFKIPTRIAGVIITTLMIFSFFRINHTNGIVAKTFAKLGIQSYTWSLEDSANNNGPVIAFINSIDITVMDEPAGYSQARMQTIAKRYQKVANTINQHRTQSNINKQTLIYILSESFSDPTRVPNLKVSADPIPKIRKIKQTTTSGVMLSSGYGGGTANMEYMVDTSLTLNFFSKTLTTPFTQLVPNQKKAYAITDLFNTKNAIHTNTGTFYRRIDVYKKFGFQTFRNTDSKGKLKLHYTKKIQNSEYIGDDASYNNALWQVKQKQGGQFISLATMQNHMPFTNKYYHNDYTITGVAGKYNNAEITNYTEGLHLTDNSTKAFIDKLDKMKKPITVLWYGDHLASLYNGDSMATYNVQLHEPDYFIYSNKYARQHGYGTKKIKANANVVGSNALSALVLEQMHQKVSPYYALITKVLKELPAMASDSQNSTDALLVNQNNQQTYLRNLTASQRKIYEDYKLVQYDLTAGKSYLGRNNFMTLN</sequence>
<protein>
    <recommendedName>
        <fullName evidence="2">Sulfatase N-terminal domain-containing protein</fullName>
    </recommendedName>
</protein>
<reference evidence="3 4" key="1">
    <citation type="journal article" date="2015" name="Genome Announc.">
        <title>Expanding the biotechnology potential of lactobacilli through comparative genomics of 213 strains and associated genera.</title>
        <authorList>
            <person name="Sun Z."/>
            <person name="Harris H.M."/>
            <person name="McCann A."/>
            <person name="Guo C."/>
            <person name="Argimon S."/>
            <person name="Zhang W."/>
            <person name="Yang X."/>
            <person name="Jeffery I.B."/>
            <person name="Cooney J.C."/>
            <person name="Kagawa T.F."/>
            <person name="Liu W."/>
            <person name="Song Y."/>
            <person name="Salvetti E."/>
            <person name="Wrobel A."/>
            <person name="Rasinkangas P."/>
            <person name="Parkhill J."/>
            <person name="Rea M.C."/>
            <person name="O'Sullivan O."/>
            <person name="Ritari J."/>
            <person name="Douillard F.P."/>
            <person name="Paul Ross R."/>
            <person name="Yang R."/>
            <person name="Briner A.E."/>
            <person name="Felis G.E."/>
            <person name="de Vos W.M."/>
            <person name="Barrangou R."/>
            <person name="Klaenhammer T.R."/>
            <person name="Caufield P.W."/>
            <person name="Cui Y."/>
            <person name="Zhang H."/>
            <person name="O'Toole P.W."/>
        </authorList>
    </citation>
    <scope>NUCLEOTIDE SEQUENCE [LARGE SCALE GENOMIC DNA]</scope>
    <source>
        <strain evidence="3 4">DSM 21115</strain>
    </source>
</reference>
<dbReference type="InterPro" id="IPR017850">
    <property type="entry name" value="Alkaline_phosphatase_core_sf"/>
</dbReference>
<name>A0A0R2NMI8_9LACO</name>
<evidence type="ECO:0000313" key="3">
    <source>
        <dbReference type="EMBL" id="KRO26950.1"/>
    </source>
</evidence>